<protein>
    <submittedName>
        <fullName evidence="7 8">Uncharacterized protein</fullName>
    </submittedName>
</protein>
<dbReference type="Gene3D" id="3.40.50.300">
    <property type="entry name" value="P-loop containing nucleotide triphosphate hydrolases"/>
    <property type="match status" value="1"/>
</dbReference>
<keyword evidence="6" id="KW-1185">Reference proteome</keyword>
<dbReference type="Gene3D" id="1.10.8.60">
    <property type="match status" value="1"/>
</dbReference>
<dbReference type="GO" id="GO:0005524">
    <property type="term" value="F:ATP binding"/>
    <property type="evidence" value="ECO:0007669"/>
    <property type="project" value="UniProtKB-KW"/>
</dbReference>
<evidence type="ECO:0000256" key="1">
    <source>
        <dbReference type="ARBA" id="ARBA00006914"/>
    </source>
</evidence>
<dbReference type="PANTHER" id="PTHR23074">
    <property type="entry name" value="AAA DOMAIN-CONTAINING"/>
    <property type="match status" value="1"/>
</dbReference>
<dbReference type="FunFam" id="1.10.8.60:FF:000022">
    <property type="entry name" value="Fidgetin like 1"/>
    <property type="match status" value="1"/>
</dbReference>
<dbReference type="WBParaSite" id="PSAMB.scaffold1541size30323.g13762.t1">
    <property type="protein sequence ID" value="PSAMB.scaffold1541size30323.g13762.t1"/>
    <property type="gene ID" value="PSAMB.scaffold1541size30323.g13762"/>
</dbReference>
<dbReference type="InterPro" id="IPR041569">
    <property type="entry name" value="AAA_lid_3"/>
</dbReference>
<evidence type="ECO:0000259" key="4">
    <source>
        <dbReference type="Pfam" id="PF09336"/>
    </source>
</evidence>
<dbReference type="Proteomes" id="UP000887566">
    <property type="component" value="Unplaced"/>
</dbReference>
<evidence type="ECO:0000256" key="3">
    <source>
        <dbReference type="ARBA" id="ARBA00022840"/>
    </source>
</evidence>
<evidence type="ECO:0000313" key="8">
    <source>
        <dbReference type="WBParaSite" id="PSAMB.scaffold1541size30323.g13762.t1"/>
    </source>
</evidence>
<reference evidence="7 8" key="1">
    <citation type="submission" date="2022-11" db="UniProtKB">
        <authorList>
            <consortium name="WormBaseParasite"/>
        </authorList>
    </citation>
    <scope>IDENTIFICATION</scope>
</reference>
<keyword evidence="3" id="KW-0067">ATP-binding</keyword>
<dbReference type="InterPro" id="IPR015415">
    <property type="entry name" value="Spast_Vps4_C"/>
</dbReference>
<feature type="domain" description="Spastin/Vps4 C-terminal" evidence="4">
    <location>
        <begin position="96"/>
        <end position="130"/>
    </location>
</feature>
<proteinExistence type="inferred from homology"/>
<dbReference type="InterPro" id="IPR027417">
    <property type="entry name" value="P-loop_NTPase"/>
</dbReference>
<dbReference type="SUPFAM" id="SSF52540">
    <property type="entry name" value="P-loop containing nucleoside triphosphate hydrolases"/>
    <property type="match status" value="1"/>
</dbReference>
<dbReference type="AlphaFoldDB" id="A0A914V7I6"/>
<sequence length="133" mass="14882">MGATNRPYELDEAVIRRFPKRIMIDLPDARARLELIQSLLAQQKHSLSAHDLRSLADRTDSYSSADLVSLAKEAAMAPIREVRKERLVDLSVCEIRPLCLSDFEAALNAVKPSTSDKAMDKLKEFAKRCGQLA</sequence>
<keyword evidence="2" id="KW-0547">Nucleotide-binding</keyword>
<evidence type="ECO:0000313" key="6">
    <source>
        <dbReference type="Proteomes" id="UP000887566"/>
    </source>
</evidence>
<feature type="domain" description="AAA ATPase AAA+ lid" evidence="5">
    <location>
        <begin position="51"/>
        <end position="85"/>
    </location>
</feature>
<dbReference type="Pfam" id="PF09336">
    <property type="entry name" value="Vps4_C"/>
    <property type="match status" value="1"/>
</dbReference>
<dbReference type="InterPro" id="IPR050304">
    <property type="entry name" value="MT-severing_AAA_ATPase"/>
</dbReference>
<dbReference type="WBParaSite" id="PSAMB.scaffold13486size2242.g35505.t1">
    <property type="protein sequence ID" value="PSAMB.scaffold13486size2242.g35505.t1"/>
    <property type="gene ID" value="PSAMB.scaffold13486size2242.g35505"/>
</dbReference>
<comment type="similarity">
    <text evidence="1">Belongs to the AAA ATPase family.</text>
</comment>
<evidence type="ECO:0000313" key="7">
    <source>
        <dbReference type="WBParaSite" id="PSAMB.scaffold13486size2242.g35505.t1"/>
    </source>
</evidence>
<evidence type="ECO:0000256" key="2">
    <source>
        <dbReference type="ARBA" id="ARBA00022741"/>
    </source>
</evidence>
<organism evidence="6 8">
    <name type="scientific">Plectus sambesii</name>
    <dbReference type="NCBI Taxonomy" id="2011161"/>
    <lineage>
        <taxon>Eukaryota</taxon>
        <taxon>Metazoa</taxon>
        <taxon>Ecdysozoa</taxon>
        <taxon>Nematoda</taxon>
        <taxon>Chromadorea</taxon>
        <taxon>Plectida</taxon>
        <taxon>Plectina</taxon>
        <taxon>Plectoidea</taxon>
        <taxon>Plectidae</taxon>
        <taxon>Plectus</taxon>
    </lineage>
</organism>
<name>A0A914V7I6_9BILA</name>
<dbReference type="GO" id="GO:0016887">
    <property type="term" value="F:ATP hydrolysis activity"/>
    <property type="evidence" value="ECO:0007669"/>
    <property type="project" value="TreeGrafter"/>
</dbReference>
<dbReference type="Pfam" id="PF17862">
    <property type="entry name" value="AAA_lid_3"/>
    <property type="match status" value="1"/>
</dbReference>
<accession>A0A914V7I6</accession>
<evidence type="ECO:0000259" key="5">
    <source>
        <dbReference type="Pfam" id="PF17862"/>
    </source>
</evidence>
<dbReference type="PANTHER" id="PTHR23074:SF83">
    <property type="entry name" value="VACUOLAR PROTEIN SORTING-ASSOCIATED PROTEIN 4A"/>
    <property type="match status" value="1"/>
</dbReference>